<name>A0A6A4TLR0_SCOMX</name>
<comment type="caution">
    <text evidence="1">The sequence shown here is derived from an EMBL/GenBank/DDBJ whole genome shotgun (WGS) entry which is preliminary data.</text>
</comment>
<evidence type="ECO:0000313" key="2">
    <source>
        <dbReference type="Proteomes" id="UP000438429"/>
    </source>
</evidence>
<reference evidence="1 2" key="1">
    <citation type="submission" date="2019-06" db="EMBL/GenBank/DDBJ databases">
        <title>Draft genomes of female and male turbot (Scophthalmus maximus).</title>
        <authorList>
            <person name="Xu H."/>
            <person name="Xu X.-W."/>
            <person name="Shao C."/>
            <person name="Chen S."/>
        </authorList>
    </citation>
    <scope>NUCLEOTIDE SEQUENCE [LARGE SCALE GENOMIC DNA]</scope>
    <source>
        <strain evidence="1">Ysfricsl-2016a</strain>
        <tissue evidence="1">Blood</tissue>
    </source>
</reference>
<dbReference type="EMBL" id="VEVO01000003">
    <property type="protein sequence ID" value="KAF0044144.1"/>
    <property type="molecule type" value="Genomic_DNA"/>
</dbReference>
<gene>
    <name evidence="1" type="ORF">F2P81_003302</name>
</gene>
<dbReference type="Proteomes" id="UP000438429">
    <property type="component" value="Unassembled WGS sequence"/>
</dbReference>
<dbReference type="AlphaFoldDB" id="A0A6A4TLR0"/>
<evidence type="ECO:0000313" key="1">
    <source>
        <dbReference type="EMBL" id="KAF0044144.1"/>
    </source>
</evidence>
<protein>
    <submittedName>
        <fullName evidence="1">Uncharacterized protein</fullName>
    </submittedName>
</protein>
<organism evidence="1 2">
    <name type="scientific">Scophthalmus maximus</name>
    <name type="common">Turbot</name>
    <name type="synonym">Psetta maxima</name>
    <dbReference type="NCBI Taxonomy" id="52904"/>
    <lineage>
        <taxon>Eukaryota</taxon>
        <taxon>Metazoa</taxon>
        <taxon>Chordata</taxon>
        <taxon>Craniata</taxon>
        <taxon>Vertebrata</taxon>
        <taxon>Euteleostomi</taxon>
        <taxon>Actinopterygii</taxon>
        <taxon>Neopterygii</taxon>
        <taxon>Teleostei</taxon>
        <taxon>Neoteleostei</taxon>
        <taxon>Acanthomorphata</taxon>
        <taxon>Carangaria</taxon>
        <taxon>Pleuronectiformes</taxon>
        <taxon>Pleuronectoidei</taxon>
        <taxon>Scophthalmidae</taxon>
        <taxon>Scophthalmus</taxon>
    </lineage>
</organism>
<accession>A0A6A4TLR0</accession>
<proteinExistence type="predicted"/>
<sequence length="147" mass="15970">MQTVMSDCSCDVFSVLFGMHGVNDARLKSDQQDGSGHQFPCKRVSAQSVGKVEIGDTVVKGAGNENKLVPRYTDEREHPNSTSYLRYGIMAVLPLAANVTLARGSGESLAHSTWCCSPKPRQLRSDSQTYAGFVRGNNDTQITIDLS</sequence>